<sequence length="338" mass="38351">MTSVPTLRDESGHPTSRSMVQYQNFFPAWDFFLRQRLEKECREPLANYMDPAFPDMRISYQVLDCLLRQFPEFRKAELSASAVVLGFIPTLLQLLSPSPTETASLALRRPLLAMLLAAAMPSARPLARHDHVGDALQVSRPLPPWMDARFPFGGLDAYSSLVPWARAVVSGAQYLLACAAVANTSYRTYQLCVWTVCTFVPTLAYFPAVWHLAVVLIHLIAWAVASVRVRSPRRDYGFCAMRWLRIELVPSAWAKRFTLESRHQGGGLEYVLVAVEFLLYFMIPMQILYGTIVLSGLVFVSVMDAVVIATWYMLSTVVCRAILWYEIAGMRYAMHQRR</sequence>
<dbReference type="Proteomes" id="UP000226431">
    <property type="component" value="Unassembled WGS sequence"/>
</dbReference>
<keyword evidence="1" id="KW-1133">Transmembrane helix</keyword>
<keyword evidence="3" id="KW-1185">Reference proteome</keyword>
<comment type="caution">
    <text evidence="2">The sequence shown here is derived from an EMBL/GenBank/DDBJ whole genome shotgun (WGS) entry which is preliminary data.</text>
</comment>
<evidence type="ECO:0000313" key="2">
    <source>
        <dbReference type="EMBL" id="PHH78950.1"/>
    </source>
</evidence>
<keyword evidence="1" id="KW-0472">Membrane</keyword>
<protein>
    <submittedName>
        <fullName evidence="2">Uncharacterized protein</fullName>
    </submittedName>
</protein>
<feature type="transmembrane region" description="Helical" evidence="1">
    <location>
        <begin position="306"/>
        <end position="328"/>
    </location>
</feature>
<keyword evidence="1" id="KW-0812">Transmembrane</keyword>
<dbReference type="OrthoDB" id="3009728at2759"/>
<reference evidence="2 3" key="1">
    <citation type="submission" date="2017-06" db="EMBL/GenBank/DDBJ databases">
        <title>Ant-infecting Ophiocordyceps genomes reveal a high diversity of potential behavioral manipulation genes and a possible major role for enterotoxins.</title>
        <authorList>
            <person name="De Bekker C."/>
            <person name="Evans H.C."/>
            <person name="Brachmann A."/>
            <person name="Hughes D.P."/>
        </authorList>
    </citation>
    <scope>NUCLEOTIDE SEQUENCE [LARGE SCALE GENOMIC DNA]</scope>
    <source>
        <strain evidence="2 3">Map16</strain>
    </source>
</reference>
<organism evidence="2 3">
    <name type="scientific">Ophiocordyceps camponoti-rufipedis</name>
    <dbReference type="NCBI Taxonomy" id="2004952"/>
    <lineage>
        <taxon>Eukaryota</taxon>
        <taxon>Fungi</taxon>
        <taxon>Dikarya</taxon>
        <taxon>Ascomycota</taxon>
        <taxon>Pezizomycotina</taxon>
        <taxon>Sordariomycetes</taxon>
        <taxon>Hypocreomycetidae</taxon>
        <taxon>Hypocreales</taxon>
        <taxon>Ophiocordycipitaceae</taxon>
        <taxon>Ophiocordyceps</taxon>
    </lineage>
</organism>
<name>A0A2C5ZGN4_9HYPO</name>
<feature type="transmembrane region" description="Helical" evidence="1">
    <location>
        <begin position="203"/>
        <end position="225"/>
    </location>
</feature>
<dbReference type="EMBL" id="NJES01000062">
    <property type="protein sequence ID" value="PHH78950.1"/>
    <property type="molecule type" value="Genomic_DNA"/>
</dbReference>
<dbReference type="AlphaFoldDB" id="A0A2C5ZGN4"/>
<evidence type="ECO:0000256" key="1">
    <source>
        <dbReference type="SAM" id="Phobius"/>
    </source>
</evidence>
<evidence type="ECO:0000313" key="3">
    <source>
        <dbReference type="Proteomes" id="UP000226431"/>
    </source>
</evidence>
<gene>
    <name evidence="2" type="ORF">CDD80_5982</name>
</gene>
<accession>A0A2C5ZGN4</accession>
<proteinExistence type="predicted"/>